<protein>
    <submittedName>
        <fullName evidence="2">Uncharacterized protein</fullName>
    </submittedName>
</protein>
<evidence type="ECO:0000313" key="2">
    <source>
        <dbReference type="EMBL" id="AEV96453.1"/>
    </source>
</evidence>
<dbReference type="KEGG" id="nko:Niako_0051"/>
<dbReference type="RefSeq" id="WP_014216367.1">
    <property type="nucleotide sequence ID" value="NC_016609.1"/>
</dbReference>
<dbReference type="AlphaFoldDB" id="G8TIV9"/>
<proteinExistence type="predicted"/>
<evidence type="ECO:0000256" key="1">
    <source>
        <dbReference type="SAM" id="SignalP"/>
    </source>
</evidence>
<keyword evidence="1" id="KW-0732">Signal</keyword>
<gene>
    <name evidence="2" type="ordered locus">Niako_0051</name>
</gene>
<dbReference type="HOGENOM" id="CLU_2058876_0_0_10"/>
<dbReference type="Proteomes" id="UP000005438">
    <property type="component" value="Chromosome"/>
</dbReference>
<dbReference type="EMBL" id="CP003178">
    <property type="protein sequence ID" value="AEV96453.1"/>
    <property type="molecule type" value="Genomic_DNA"/>
</dbReference>
<feature type="signal peptide" evidence="1">
    <location>
        <begin position="1"/>
        <end position="22"/>
    </location>
</feature>
<feature type="chain" id="PRO_5003517682" evidence="1">
    <location>
        <begin position="23"/>
        <end position="119"/>
    </location>
</feature>
<dbReference type="OrthoDB" id="7542127at2"/>
<reference evidence="2 3" key="1">
    <citation type="submission" date="2011-12" db="EMBL/GenBank/DDBJ databases">
        <title>The complete genome of Niastella koreensis GR20-10.</title>
        <authorList>
            <consortium name="US DOE Joint Genome Institute (JGI-PGF)"/>
            <person name="Lucas S."/>
            <person name="Han J."/>
            <person name="Lapidus A."/>
            <person name="Bruce D."/>
            <person name="Goodwin L."/>
            <person name="Pitluck S."/>
            <person name="Peters L."/>
            <person name="Kyrpides N."/>
            <person name="Mavromatis K."/>
            <person name="Ivanova N."/>
            <person name="Mikhailova N."/>
            <person name="Davenport K."/>
            <person name="Saunders E."/>
            <person name="Detter J.C."/>
            <person name="Tapia R."/>
            <person name="Han C."/>
            <person name="Land M."/>
            <person name="Hauser L."/>
            <person name="Markowitz V."/>
            <person name="Cheng J.-F."/>
            <person name="Hugenholtz P."/>
            <person name="Woyke T."/>
            <person name="Wu D."/>
            <person name="Tindall B."/>
            <person name="Pomrenke H."/>
            <person name="Brambilla E."/>
            <person name="Klenk H.-P."/>
            <person name="Eisen J.A."/>
        </authorList>
    </citation>
    <scope>NUCLEOTIDE SEQUENCE [LARGE SCALE GENOMIC DNA]</scope>
    <source>
        <strain evidence="3">DSM 17620 / KACC 11465 / NBRC 106392 / GR20-10</strain>
    </source>
</reference>
<organism evidence="2 3">
    <name type="scientific">Niastella koreensis (strain DSM 17620 / KACC 11465 / NBRC 106392 / GR20-10)</name>
    <dbReference type="NCBI Taxonomy" id="700598"/>
    <lineage>
        <taxon>Bacteria</taxon>
        <taxon>Pseudomonadati</taxon>
        <taxon>Bacteroidota</taxon>
        <taxon>Chitinophagia</taxon>
        <taxon>Chitinophagales</taxon>
        <taxon>Chitinophagaceae</taxon>
        <taxon>Niastella</taxon>
    </lineage>
</organism>
<evidence type="ECO:0000313" key="3">
    <source>
        <dbReference type="Proteomes" id="UP000005438"/>
    </source>
</evidence>
<accession>G8TIV9</accession>
<name>G8TIV9_NIAKG</name>
<sequence>MMNYRSLFFNIIVIVASFNAIAQEKLAAQTALKPVAFSVKPSQGYTFRLTNPCYPFHGNKNSIVRTAPALAELTGACIEILNPSSMSLYQITWLPQMATTQNHHLLCHIVFPAISQVRS</sequence>